<accession>A0A6C1BB30</accession>
<keyword evidence="2" id="KW-1185">Reference proteome</keyword>
<dbReference type="Proteomes" id="UP000501991">
    <property type="component" value="Chromosome"/>
</dbReference>
<evidence type="ECO:0000313" key="1">
    <source>
        <dbReference type="EMBL" id="QID19610.1"/>
    </source>
</evidence>
<name>A0A6C1BB30_9RHOO</name>
<dbReference type="AlphaFoldDB" id="A0A6C1BB30"/>
<dbReference type="EMBL" id="CP048836">
    <property type="protein sequence ID" value="QID19610.1"/>
    <property type="molecule type" value="Genomic_DNA"/>
</dbReference>
<evidence type="ECO:0008006" key="3">
    <source>
        <dbReference type="Google" id="ProtNLM"/>
    </source>
</evidence>
<sequence>MLIESLRGLRAQAINDFCSAMEFKSYTQLGYQFASNFAAGMPHQTTITIAYSEFAHSLGLQDKTVSPNELAGYLTRAYDNHFLQLIVQHQVAVFESMFFDTLRTVLIAQPIRLPSKRHIEYGVIVSAADKDQIISVLVDRELNELKYKPVADWFAYVAKLVSDICIPDQDLGQIAEAKATRDILVHNSGVVNETYQQKAGAFARGNLGERISVAGDYTRDTWQLLVRVLVSVIDGFLEAFETTKAPQPGGQPDAAQ</sequence>
<evidence type="ECO:0000313" key="2">
    <source>
        <dbReference type="Proteomes" id="UP000501991"/>
    </source>
</evidence>
<protein>
    <recommendedName>
        <fullName evidence="3">RiboL-PSP-HEPN domain-containing protein</fullName>
    </recommendedName>
</protein>
<reference evidence="1 2" key="1">
    <citation type="submission" date="2020-02" db="EMBL/GenBank/DDBJ databases">
        <title>Nitrogenibacter mangrovi gen. nov., sp. nov. isolated from mangrove sediment, a denitrifying betaproteobacterium.</title>
        <authorList>
            <person name="Liao H."/>
            <person name="Tian Y."/>
        </authorList>
    </citation>
    <scope>NUCLEOTIDE SEQUENCE [LARGE SCALE GENOMIC DNA]</scope>
    <source>
        <strain evidence="1 2">M9-3-2</strain>
    </source>
</reference>
<dbReference type="KEGG" id="azq:G3580_19505"/>
<dbReference type="RefSeq" id="WP_173768390.1">
    <property type="nucleotide sequence ID" value="NZ_CP048836.1"/>
</dbReference>
<organism evidence="1 2">
    <name type="scientific">Nitrogeniibacter mangrovi</name>
    <dbReference type="NCBI Taxonomy" id="2016596"/>
    <lineage>
        <taxon>Bacteria</taxon>
        <taxon>Pseudomonadati</taxon>
        <taxon>Pseudomonadota</taxon>
        <taxon>Betaproteobacteria</taxon>
        <taxon>Rhodocyclales</taxon>
        <taxon>Zoogloeaceae</taxon>
        <taxon>Nitrogeniibacter</taxon>
    </lineage>
</organism>
<proteinExistence type="predicted"/>
<gene>
    <name evidence="1" type="ORF">G3580_19505</name>
</gene>